<protein>
    <submittedName>
        <fullName evidence="2">Uncharacterized protein</fullName>
    </submittedName>
</protein>
<proteinExistence type="predicted"/>
<sequence>MTCRNDYVFGACLRFLSVGSFQPSEIRRSCGHFAGFPTAFLLLILKDPVLLSILLPLFGVLVAPSNGESRAIGDPPEAANLLVYAGISCLWALPIVRLLKFTGKSLLLLFEDHVQHLCKRHGKNLVDHSDNATGPWI</sequence>
<dbReference type="EMBL" id="JAJAGQ010000009">
    <property type="protein sequence ID" value="KAJ8553698.1"/>
    <property type="molecule type" value="Genomic_DNA"/>
</dbReference>
<evidence type="ECO:0000256" key="1">
    <source>
        <dbReference type="SAM" id="Phobius"/>
    </source>
</evidence>
<keyword evidence="1" id="KW-0472">Membrane</keyword>
<gene>
    <name evidence="2" type="ORF">K7X08_024376</name>
</gene>
<organism evidence="2 3">
    <name type="scientific">Anisodus acutangulus</name>
    <dbReference type="NCBI Taxonomy" id="402998"/>
    <lineage>
        <taxon>Eukaryota</taxon>
        <taxon>Viridiplantae</taxon>
        <taxon>Streptophyta</taxon>
        <taxon>Embryophyta</taxon>
        <taxon>Tracheophyta</taxon>
        <taxon>Spermatophyta</taxon>
        <taxon>Magnoliopsida</taxon>
        <taxon>eudicotyledons</taxon>
        <taxon>Gunneridae</taxon>
        <taxon>Pentapetalae</taxon>
        <taxon>asterids</taxon>
        <taxon>lamiids</taxon>
        <taxon>Solanales</taxon>
        <taxon>Solanaceae</taxon>
        <taxon>Solanoideae</taxon>
        <taxon>Hyoscyameae</taxon>
        <taxon>Anisodus</taxon>
    </lineage>
</organism>
<feature type="transmembrane region" description="Helical" evidence="1">
    <location>
        <begin position="81"/>
        <end position="99"/>
    </location>
</feature>
<keyword evidence="3" id="KW-1185">Reference proteome</keyword>
<name>A0A9Q1M8P9_9SOLA</name>
<feature type="transmembrane region" description="Helical" evidence="1">
    <location>
        <begin position="33"/>
        <end position="61"/>
    </location>
</feature>
<evidence type="ECO:0000313" key="2">
    <source>
        <dbReference type="EMBL" id="KAJ8553698.1"/>
    </source>
</evidence>
<dbReference type="OrthoDB" id="10626290at2759"/>
<keyword evidence="1" id="KW-0812">Transmembrane</keyword>
<accession>A0A9Q1M8P9</accession>
<reference evidence="3" key="1">
    <citation type="journal article" date="2023" name="Proc. Natl. Acad. Sci. U.S.A.">
        <title>Genomic and structural basis for evolution of tropane alkaloid biosynthesis.</title>
        <authorList>
            <person name="Wanga Y.-J."/>
            <person name="Taina T."/>
            <person name="Yua J.-Y."/>
            <person name="Lia J."/>
            <person name="Xua B."/>
            <person name="Chenc J."/>
            <person name="D'Auriad J.C."/>
            <person name="Huanga J.-P."/>
            <person name="Huanga S.-X."/>
        </authorList>
    </citation>
    <scope>NUCLEOTIDE SEQUENCE [LARGE SCALE GENOMIC DNA]</scope>
    <source>
        <strain evidence="3">cv. KIB-2019</strain>
    </source>
</reference>
<dbReference type="Proteomes" id="UP001152561">
    <property type="component" value="Unassembled WGS sequence"/>
</dbReference>
<dbReference type="AlphaFoldDB" id="A0A9Q1M8P9"/>
<keyword evidence="1" id="KW-1133">Transmembrane helix</keyword>
<comment type="caution">
    <text evidence="2">The sequence shown here is derived from an EMBL/GenBank/DDBJ whole genome shotgun (WGS) entry which is preliminary data.</text>
</comment>
<evidence type="ECO:0000313" key="3">
    <source>
        <dbReference type="Proteomes" id="UP001152561"/>
    </source>
</evidence>